<keyword evidence="3" id="KW-1185">Reference proteome</keyword>
<proteinExistence type="predicted"/>
<name>A0A1J1HW00_9DIPT</name>
<evidence type="ECO:0000313" key="3">
    <source>
        <dbReference type="Proteomes" id="UP000183832"/>
    </source>
</evidence>
<organism evidence="2 3">
    <name type="scientific">Clunio marinus</name>
    <dbReference type="NCBI Taxonomy" id="568069"/>
    <lineage>
        <taxon>Eukaryota</taxon>
        <taxon>Metazoa</taxon>
        <taxon>Ecdysozoa</taxon>
        <taxon>Arthropoda</taxon>
        <taxon>Hexapoda</taxon>
        <taxon>Insecta</taxon>
        <taxon>Pterygota</taxon>
        <taxon>Neoptera</taxon>
        <taxon>Endopterygota</taxon>
        <taxon>Diptera</taxon>
        <taxon>Nematocera</taxon>
        <taxon>Chironomoidea</taxon>
        <taxon>Chironomidae</taxon>
        <taxon>Clunio</taxon>
    </lineage>
</organism>
<evidence type="ECO:0000256" key="1">
    <source>
        <dbReference type="SAM" id="Phobius"/>
    </source>
</evidence>
<dbReference type="AlphaFoldDB" id="A0A1J1HW00"/>
<sequence>MVKIEGMKCLKVFRFVTHRDDKKRTEAKVVTNPIRDYHLCRPSQDNGSFKIVTCYFHIVFLHICIALHVKVILMYVDQ</sequence>
<dbReference type="Proteomes" id="UP000183832">
    <property type="component" value="Unassembled WGS sequence"/>
</dbReference>
<keyword evidence="1" id="KW-0472">Membrane</keyword>
<feature type="transmembrane region" description="Helical" evidence="1">
    <location>
        <begin position="55"/>
        <end position="76"/>
    </location>
</feature>
<protein>
    <submittedName>
        <fullName evidence="2">CLUMA_CG005791, isoform A</fullName>
    </submittedName>
</protein>
<accession>A0A1J1HW00</accession>
<keyword evidence="1" id="KW-0812">Transmembrane</keyword>
<dbReference type="EMBL" id="CVRI01000024">
    <property type="protein sequence ID" value="CRK92197.1"/>
    <property type="molecule type" value="Genomic_DNA"/>
</dbReference>
<gene>
    <name evidence="2" type="ORF">CLUMA_CG005791</name>
</gene>
<reference evidence="2 3" key="1">
    <citation type="submission" date="2015-04" db="EMBL/GenBank/DDBJ databases">
        <authorList>
            <person name="Syromyatnikov M.Y."/>
            <person name="Popov V.N."/>
        </authorList>
    </citation>
    <scope>NUCLEOTIDE SEQUENCE [LARGE SCALE GENOMIC DNA]</scope>
</reference>
<evidence type="ECO:0000313" key="2">
    <source>
        <dbReference type="EMBL" id="CRK92197.1"/>
    </source>
</evidence>
<keyword evidence="1" id="KW-1133">Transmembrane helix</keyword>